<organism evidence="1 2">
    <name type="scientific">Pseudoalteromonas qingdaonensis</name>
    <dbReference type="NCBI Taxonomy" id="3131913"/>
    <lineage>
        <taxon>Bacteria</taxon>
        <taxon>Pseudomonadati</taxon>
        <taxon>Pseudomonadota</taxon>
        <taxon>Gammaproteobacteria</taxon>
        <taxon>Alteromonadales</taxon>
        <taxon>Pseudoalteromonadaceae</taxon>
        <taxon>Pseudoalteromonas</taxon>
    </lineage>
</organism>
<proteinExistence type="predicted"/>
<accession>A0ABU9MS31</accession>
<protein>
    <submittedName>
        <fullName evidence="1">DUF3283 family protein</fullName>
    </submittedName>
</protein>
<gene>
    <name evidence="1" type="ORF">WCN91_00790</name>
</gene>
<evidence type="ECO:0000313" key="1">
    <source>
        <dbReference type="EMBL" id="MEM0513985.1"/>
    </source>
</evidence>
<reference evidence="1 2" key="1">
    <citation type="submission" date="2024-03" db="EMBL/GenBank/DDBJ databases">
        <title>Pseudoalteromonas qingdaonensis sp. nov., isolated from the intestines of marine benthic organisms.</title>
        <authorList>
            <person name="Lin X."/>
            <person name="Fang S."/>
            <person name="Hu X."/>
        </authorList>
    </citation>
    <scope>NUCLEOTIDE SEQUENCE [LARGE SCALE GENOMIC DNA]</scope>
    <source>
        <strain evidence="1 2">YIC-827</strain>
    </source>
</reference>
<keyword evidence="2" id="KW-1185">Reference proteome</keyword>
<name>A0ABU9MS31_9GAMM</name>
<dbReference type="EMBL" id="JBCGCU010000001">
    <property type="protein sequence ID" value="MEM0513985.1"/>
    <property type="molecule type" value="Genomic_DNA"/>
</dbReference>
<dbReference type="InterPro" id="IPR021700">
    <property type="entry name" value="DUF3283"/>
</dbReference>
<sequence>MSVNLCLLTREEKYRIQLDYEASFWAYQILRGKNARDKVYEAINMRPISEQGYLKQQFEHFLAMMSASR</sequence>
<dbReference type="Pfam" id="PF11686">
    <property type="entry name" value="DUF3283"/>
    <property type="match status" value="1"/>
</dbReference>
<evidence type="ECO:0000313" key="2">
    <source>
        <dbReference type="Proteomes" id="UP001447008"/>
    </source>
</evidence>
<comment type="caution">
    <text evidence="1">The sequence shown here is derived from an EMBL/GenBank/DDBJ whole genome shotgun (WGS) entry which is preliminary data.</text>
</comment>
<dbReference type="Proteomes" id="UP001447008">
    <property type="component" value="Unassembled WGS sequence"/>
</dbReference>
<dbReference type="RefSeq" id="WP_342675530.1">
    <property type="nucleotide sequence ID" value="NZ_JBCGCU010000001.1"/>
</dbReference>